<sequence length="37" mass="4193">MWRWAEGGEIRRMGFVGGVGIGQEDRDMAMIWQGHDG</sequence>
<protein>
    <submittedName>
        <fullName evidence="1">Uncharacterized protein</fullName>
    </submittedName>
</protein>
<organism evidence="1 2">
    <name type="scientific">Bartonella fuyuanensis</name>
    <dbReference type="NCBI Taxonomy" id="1460968"/>
    <lineage>
        <taxon>Bacteria</taxon>
        <taxon>Pseudomonadati</taxon>
        <taxon>Pseudomonadota</taxon>
        <taxon>Alphaproteobacteria</taxon>
        <taxon>Hyphomicrobiales</taxon>
        <taxon>Bartonellaceae</taxon>
        <taxon>Bartonella</taxon>
    </lineage>
</organism>
<name>A0A840DXL6_9HYPH</name>
<dbReference type="AlphaFoldDB" id="A0A840DXL6"/>
<gene>
    <name evidence="1" type="ORF">GGR08_000565</name>
</gene>
<dbReference type="EMBL" id="JACIFE010000003">
    <property type="protein sequence ID" value="MBB4076272.1"/>
    <property type="molecule type" value="Genomic_DNA"/>
</dbReference>
<comment type="caution">
    <text evidence="1">The sequence shown here is derived from an EMBL/GenBank/DDBJ whole genome shotgun (WGS) entry which is preliminary data.</text>
</comment>
<dbReference type="Proteomes" id="UP000585970">
    <property type="component" value="Unassembled WGS sequence"/>
</dbReference>
<proteinExistence type="predicted"/>
<keyword evidence="2" id="KW-1185">Reference proteome</keyword>
<accession>A0A840DXL6</accession>
<evidence type="ECO:0000313" key="1">
    <source>
        <dbReference type="EMBL" id="MBB4076272.1"/>
    </source>
</evidence>
<evidence type="ECO:0000313" key="2">
    <source>
        <dbReference type="Proteomes" id="UP000585970"/>
    </source>
</evidence>
<reference evidence="1 2" key="1">
    <citation type="submission" date="2020-08" db="EMBL/GenBank/DDBJ databases">
        <title>Genomic Encyclopedia of Type Strains, Phase IV (KMG-IV): sequencing the most valuable type-strain genomes for metagenomic binning, comparative biology and taxonomic classification.</title>
        <authorList>
            <person name="Goeker M."/>
        </authorList>
    </citation>
    <scope>NUCLEOTIDE SEQUENCE [LARGE SCALE GENOMIC DNA]</scope>
    <source>
        <strain evidence="1 2">DSM 100694</strain>
    </source>
</reference>